<gene>
    <name evidence="2" type="ORF">BpHYR1_016155</name>
</gene>
<comment type="caution">
    <text evidence="2">The sequence shown here is derived from an EMBL/GenBank/DDBJ whole genome shotgun (WGS) entry which is preliminary data.</text>
</comment>
<name>A0A3M7RPF0_BRAPC</name>
<dbReference type="EMBL" id="REGN01002937">
    <property type="protein sequence ID" value="RNA25359.1"/>
    <property type="molecule type" value="Genomic_DNA"/>
</dbReference>
<feature type="compositionally biased region" description="Polar residues" evidence="1">
    <location>
        <begin position="28"/>
        <end position="37"/>
    </location>
</feature>
<feature type="region of interest" description="Disordered" evidence="1">
    <location>
        <begin position="28"/>
        <end position="75"/>
    </location>
</feature>
<proteinExistence type="predicted"/>
<dbReference type="Proteomes" id="UP000276133">
    <property type="component" value="Unassembled WGS sequence"/>
</dbReference>
<keyword evidence="3" id="KW-1185">Reference proteome</keyword>
<evidence type="ECO:0000313" key="2">
    <source>
        <dbReference type="EMBL" id="RNA25359.1"/>
    </source>
</evidence>
<organism evidence="2 3">
    <name type="scientific">Brachionus plicatilis</name>
    <name type="common">Marine rotifer</name>
    <name type="synonym">Brachionus muelleri</name>
    <dbReference type="NCBI Taxonomy" id="10195"/>
    <lineage>
        <taxon>Eukaryota</taxon>
        <taxon>Metazoa</taxon>
        <taxon>Spiralia</taxon>
        <taxon>Gnathifera</taxon>
        <taxon>Rotifera</taxon>
        <taxon>Eurotatoria</taxon>
        <taxon>Monogononta</taxon>
        <taxon>Pseudotrocha</taxon>
        <taxon>Ploima</taxon>
        <taxon>Brachionidae</taxon>
        <taxon>Brachionus</taxon>
    </lineage>
</organism>
<evidence type="ECO:0000256" key="1">
    <source>
        <dbReference type="SAM" id="MobiDB-lite"/>
    </source>
</evidence>
<protein>
    <submittedName>
        <fullName evidence="2">Uncharacterized protein</fullName>
    </submittedName>
</protein>
<reference evidence="2 3" key="1">
    <citation type="journal article" date="2018" name="Sci. Rep.">
        <title>Genomic signatures of local adaptation to the degree of environmental predictability in rotifers.</title>
        <authorList>
            <person name="Franch-Gras L."/>
            <person name="Hahn C."/>
            <person name="Garcia-Roger E.M."/>
            <person name="Carmona M.J."/>
            <person name="Serra M."/>
            <person name="Gomez A."/>
        </authorList>
    </citation>
    <scope>NUCLEOTIDE SEQUENCE [LARGE SCALE GENOMIC DNA]</scope>
    <source>
        <strain evidence="2">HYR1</strain>
    </source>
</reference>
<evidence type="ECO:0000313" key="3">
    <source>
        <dbReference type="Proteomes" id="UP000276133"/>
    </source>
</evidence>
<accession>A0A3M7RPF0</accession>
<feature type="compositionally biased region" description="Low complexity" evidence="1">
    <location>
        <begin position="43"/>
        <end position="57"/>
    </location>
</feature>
<sequence length="147" mass="16528">MRFMGTFNYCQKLGHKLAECRKRLAETRMTQNASGNRMPTDMNNNKYQSKSSNSNRNTGYAQKPQAYSIEATENASDSEMEARTFYCESLSCRSVKKANLTRVDVNVDGVTASFININKLCPKIADKISKFVNGQNAKNEFGLNESI</sequence>
<dbReference type="AlphaFoldDB" id="A0A3M7RPF0"/>